<comment type="caution">
    <text evidence="9">The sequence shown here is derived from an EMBL/GenBank/DDBJ whole genome shotgun (WGS) entry which is preliminary data.</text>
</comment>
<dbReference type="InterPro" id="IPR023828">
    <property type="entry name" value="Peptidase_S8_Ser-AS"/>
</dbReference>
<keyword evidence="10" id="KW-1185">Reference proteome</keyword>
<keyword evidence="7" id="KW-0812">Transmembrane</keyword>
<evidence type="ECO:0000313" key="9">
    <source>
        <dbReference type="EMBL" id="THV22034.1"/>
    </source>
</evidence>
<evidence type="ECO:0000256" key="1">
    <source>
        <dbReference type="ARBA" id="ARBA00011073"/>
    </source>
</evidence>
<dbReference type="Gene3D" id="3.40.50.200">
    <property type="entry name" value="Peptidase S8/S53 domain"/>
    <property type="match status" value="1"/>
</dbReference>
<organism evidence="9 10">
    <name type="scientific">Glycomyces paridis</name>
    <dbReference type="NCBI Taxonomy" id="2126555"/>
    <lineage>
        <taxon>Bacteria</taxon>
        <taxon>Bacillati</taxon>
        <taxon>Actinomycetota</taxon>
        <taxon>Actinomycetes</taxon>
        <taxon>Glycomycetales</taxon>
        <taxon>Glycomycetaceae</taxon>
        <taxon>Glycomyces</taxon>
    </lineage>
</organism>
<proteinExistence type="inferred from homology"/>
<keyword evidence="3 5" id="KW-0378">Hydrolase</keyword>
<sequence>MATAGTVLLATTPAHAEFTTDQMAGDDIKTCETASGEKDPLTSKDWAGDFIGLEEAHQVNRGTFKDSGDPVIIAIIDSGVEATRTDVFGDRILEGWDVYDPTKNGGCDGYFHGTGVAAIAAGTSQGEQFVGVAPEAEIIPMRAFVSDEGADFGKSNMVASLIDDAVANGASVINISIALPDTDPLEAAVKRAIEANVVIVAATGNGTLNMDLTDLPADKATYYPANYPEVIAVGAHNQAGNWYPKTNYGEHLDLVAPGDGVVIPYPGGGWVSQQSGTSFASPYVAGAAALLKAQYGKDITPSWVEHRLKETAIHPPGAPSIYLGQGVLNVAGALTTPLGDEDPFALWAAPDEDESGGSEEVPQSEPSSIAAINVDYDPLAFEKTIAWASVGGSLLLVTLVLVLRKIVPKGRKRGWRPGTRKPDNLPVKLASD</sequence>
<dbReference type="InterPro" id="IPR036852">
    <property type="entry name" value="Peptidase_S8/S53_dom_sf"/>
</dbReference>
<keyword evidence="4 5" id="KW-0720">Serine protease</keyword>
<dbReference type="AlphaFoldDB" id="A0A4S8P2W6"/>
<gene>
    <name evidence="9" type="ORF">E9998_23730</name>
</gene>
<feature type="active site" description="Charge relay system" evidence="5">
    <location>
        <position position="77"/>
    </location>
</feature>
<feature type="region of interest" description="Disordered" evidence="6">
    <location>
        <begin position="411"/>
        <end position="432"/>
    </location>
</feature>
<feature type="active site" description="Charge relay system" evidence="5">
    <location>
        <position position="278"/>
    </location>
</feature>
<dbReference type="PROSITE" id="PS51892">
    <property type="entry name" value="SUBTILASE"/>
    <property type="match status" value="1"/>
</dbReference>
<dbReference type="GO" id="GO:0004252">
    <property type="term" value="F:serine-type endopeptidase activity"/>
    <property type="evidence" value="ECO:0007669"/>
    <property type="project" value="UniProtKB-UniRule"/>
</dbReference>
<dbReference type="SUPFAM" id="SSF52743">
    <property type="entry name" value="Subtilisin-like"/>
    <property type="match status" value="1"/>
</dbReference>
<dbReference type="InterPro" id="IPR015500">
    <property type="entry name" value="Peptidase_S8_subtilisin-rel"/>
</dbReference>
<evidence type="ECO:0000313" key="10">
    <source>
        <dbReference type="Proteomes" id="UP000305792"/>
    </source>
</evidence>
<keyword evidence="2 5" id="KW-0645">Protease</keyword>
<dbReference type="InterPro" id="IPR050131">
    <property type="entry name" value="Peptidase_S8_subtilisin-like"/>
</dbReference>
<evidence type="ECO:0000256" key="5">
    <source>
        <dbReference type="PROSITE-ProRule" id="PRU01240"/>
    </source>
</evidence>
<dbReference type="PRINTS" id="PR00723">
    <property type="entry name" value="SUBTILISIN"/>
</dbReference>
<evidence type="ECO:0000256" key="3">
    <source>
        <dbReference type="ARBA" id="ARBA00022801"/>
    </source>
</evidence>
<dbReference type="PANTHER" id="PTHR43806:SF11">
    <property type="entry name" value="CEREVISIN-RELATED"/>
    <property type="match status" value="1"/>
</dbReference>
<dbReference type="EMBL" id="STGX01000024">
    <property type="protein sequence ID" value="THV22034.1"/>
    <property type="molecule type" value="Genomic_DNA"/>
</dbReference>
<dbReference type="PROSITE" id="PS00138">
    <property type="entry name" value="SUBTILASE_SER"/>
    <property type="match status" value="1"/>
</dbReference>
<evidence type="ECO:0000256" key="6">
    <source>
        <dbReference type="SAM" id="MobiDB-lite"/>
    </source>
</evidence>
<keyword evidence="7" id="KW-0472">Membrane</keyword>
<reference evidence="9 10" key="1">
    <citation type="journal article" date="2018" name="Int. J. Syst. Evol. Microbiol.">
        <title>Glycomyces paridis sp. nov., isolated from the medicinal plant Paris polyphylla.</title>
        <authorList>
            <person name="Fang X.M."/>
            <person name="Bai J.L."/>
            <person name="Su J."/>
            <person name="Zhao L.L."/>
            <person name="Liu H.Y."/>
            <person name="Ma B.P."/>
            <person name="Zhang Y.Q."/>
            <person name="Yu L.Y."/>
        </authorList>
    </citation>
    <scope>NUCLEOTIDE SEQUENCE [LARGE SCALE GENOMIC DNA]</scope>
    <source>
        <strain evidence="9 10">CPCC 204357</strain>
    </source>
</reference>
<dbReference type="Pfam" id="PF00082">
    <property type="entry name" value="Peptidase_S8"/>
    <property type="match status" value="1"/>
</dbReference>
<evidence type="ECO:0000256" key="7">
    <source>
        <dbReference type="SAM" id="Phobius"/>
    </source>
</evidence>
<feature type="domain" description="Peptidase S8/S53" evidence="8">
    <location>
        <begin position="69"/>
        <end position="312"/>
    </location>
</feature>
<dbReference type="PANTHER" id="PTHR43806">
    <property type="entry name" value="PEPTIDASE S8"/>
    <property type="match status" value="1"/>
</dbReference>
<dbReference type="Proteomes" id="UP000305792">
    <property type="component" value="Unassembled WGS sequence"/>
</dbReference>
<dbReference type="InterPro" id="IPR000209">
    <property type="entry name" value="Peptidase_S8/S53_dom"/>
</dbReference>
<dbReference type="GO" id="GO:0006508">
    <property type="term" value="P:proteolysis"/>
    <property type="evidence" value="ECO:0007669"/>
    <property type="project" value="UniProtKB-KW"/>
</dbReference>
<keyword evidence="7" id="KW-1133">Transmembrane helix</keyword>
<name>A0A4S8P2W6_9ACTN</name>
<evidence type="ECO:0000256" key="2">
    <source>
        <dbReference type="ARBA" id="ARBA00022670"/>
    </source>
</evidence>
<comment type="similarity">
    <text evidence="1 5">Belongs to the peptidase S8 family.</text>
</comment>
<evidence type="ECO:0000256" key="4">
    <source>
        <dbReference type="ARBA" id="ARBA00022825"/>
    </source>
</evidence>
<accession>A0A4S8P2W6</accession>
<evidence type="ECO:0000259" key="8">
    <source>
        <dbReference type="Pfam" id="PF00082"/>
    </source>
</evidence>
<protein>
    <recommendedName>
        <fullName evidence="8">Peptidase S8/S53 domain-containing protein</fullName>
    </recommendedName>
</protein>
<feature type="active site" description="Charge relay system" evidence="5">
    <location>
        <position position="112"/>
    </location>
</feature>
<feature type="transmembrane region" description="Helical" evidence="7">
    <location>
        <begin position="385"/>
        <end position="403"/>
    </location>
</feature>